<dbReference type="PROSITE" id="PS50031">
    <property type="entry name" value="EH"/>
    <property type="match status" value="1"/>
</dbReference>
<evidence type="ECO:0000259" key="2">
    <source>
        <dbReference type="PROSITE" id="PS50031"/>
    </source>
</evidence>
<reference evidence="3 4" key="1">
    <citation type="journal article" date="2023" name="Elife">
        <title>Identification of key yeast species and microbe-microbe interactions impacting larval growth of Drosophila in the wild.</title>
        <authorList>
            <person name="Mure A."/>
            <person name="Sugiura Y."/>
            <person name="Maeda R."/>
            <person name="Honda K."/>
            <person name="Sakurai N."/>
            <person name="Takahashi Y."/>
            <person name="Watada M."/>
            <person name="Katoh T."/>
            <person name="Gotoh A."/>
            <person name="Gotoh Y."/>
            <person name="Taniguchi I."/>
            <person name="Nakamura K."/>
            <person name="Hayashi T."/>
            <person name="Katayama T."/>
            <person name="Uemura T."/>
            <person name="Hattori Y."/>
        </authorList>
    </citation>
    <scope>NUCLEOTIDE SEQUENCE [LARGE SCALE GENOMIC DNA]</scope>
    <source>
        <strain evidence="3 4">KH-74</strain>
    </source>
</reference>
<sequence length="754" mass="84229">MGFTKGKRKPLHTNTEDVLSEQALNDSLRAAQVIFQRHSQDTSALSSSPRSSMSVSSRRLVPPVAEETKAQRPKVRRSNSSRTSSNKVRQTAPAQKISSAPAKHPTKPPAQPRDVVEQQPAQRRSPMTAHDAAHIAAMLAHSHLADAEVDKMSDRTMMDDDSIHRSTPRSEQRQDAAPPSAAPSPMQTRMEPKQYHNLDMNRRRMEIPQPVKRERIRPIPLLQEMEQQQAAPIEEQVPQLRPEPVERTSSEPLTTQNSVSGDPQDEFIDVDNQSFISEQGLNRSMNHDAEVAAQDNSPNFSIGTNILPKKKTSSNRNPLKKIFGKPNAPGPTYNTTSRNFDPLLASNTQMVQESVNKSPVLASTGAQKAMIYTTINRNTSATSLNAPSASATPMKFKKTMRYDNRKKQFNEDKPWKSHKDAKYMTDIERKRYEGMWVSNRFRYLNLLYWWPVDAIAEETKEPVEEQAPEQDSEAESPHLEAVASNGTTSEKSHDMDNGTSFGTDLSMADKSSSTVDLAHSTTDSTYEDARDDEDSPESVYYSDVDNENTPQVNDSISTLSTKIEDNNYNKSRESIPSVGPEDGIIRTSSPAPSEVPHMQFLPNDGSEGSIPPAQPQRPPHIPTPDYSEMLLTLPPDGLILNLVVKDIWQRSNLPDDLLRQIYSLVNTRGDGTLDRRSFIIGMWLVDQCLYGKKLPTELGSAIWNSVDGNVLSSIQPKAEQTVKIKRKSKRNIVGRELKNIKKGIRHVHLGGTKL</sequence>
<feature type="compositionally biased region" description="Low complexity" evidence="1">
    <location>
        <begin position="80"/>
        <end position="89"/>
    </location>
</feature>
<keyword evidence="4" id="KW-1185">Reference proteome</keyword>
<feature type="region of interest" description="Disordered" evidence="1">
    <location>
        <begin position="158"/>
        <end position="208"/>
    </location>
</feature>
<feature type="compositionally biased region" description="Polar residues" evidence="1">
    <location>
        <begin position="250"/>
        <end position="261"/>
    </location>
</feature>
<organism evidence="3 4">
    <name type="scientific">Maudiozyma humilis</name>
    <name type="common">Sour dough yeast</name>
    <name type="synonym">Kazachstania humilis</name>
    <dbReference type="NCBI Taxonomy" id="51915"/>
    <lineage>
        <taxon>Eukaryota</taxon>
        <taxon>Fungi</taxon>
        <taxon>Dikarya</taxon>
        <taxon>Ascomycota</taxon>
        <taxon>Saccharomycotina</taxon>
        <taxon>Saccharomycetes</taxon>
        <taxon>Saccharomycetales</taxon>
        <taxon>Saccharomycetaceae</taxon>
        <taxon>Maudiozyma</taxon>
    </lineage>
</organism>
<feature type="compositionally biased region" description="Low complexity" evidence="1">
    <location>
        <begin position="43"/>
        <end position="65"/>
    </location>
</feature>
<feature type="compositionally biased region" description="Polar residues" evidence="1">
    <location>
        <begin position="497"/>
        <end position="524"/>
    </location>
</feature>
<feature type="compositionally biased region" description="Basic and acidic residues" evidence="1">
    <location>
        <begin position="158"/>
        <end position="174"/>
    </location>
</feature>
<dbReference type="SMART" id="SM00027">
    <property type="entry name" value="EH"/>
    <property type="match status" value="1"/>
</dbReference>
<dbReference type="Pfam" id="PF12763">
    <property type="entry name" value="EH"/>
    <property type="match status" value="1"/>
</dbReference>
<dbReference type="SUPFAM" id="SSF47473">
    <property type="entry name" value="EF-hand"/>
    <property type="match status" value="1"/>
</dbReference>
<feature type="compositionally biased region" description="Acidic residues" evidence="1">
    <location>
        <begin position="464"/>
        <end position="474"/>
    </location>
</feature>
<dbReference type="EMBL" id="BTGD01000020">
    <property type="protein sequence ID" value="GMM58200.1"/>
    <property type="molecule type" value="Genomic_DNA"/>
</dbReference>
<dbReference type="Gene3D" id="1.10.238.10">
    <property type="entry name" value="EF-hand"/>
    <property type="match status" value="1"/>
</dbReference>
<feature type="region of interest" description="Disordered" evidence="1">
    <location>
        <begin position="295"/>
        <end position="333"/>
    </location>
</feature>
<feature type="region of interest" description="Disordered" evidence="1">
    <location>
        <begin position="460"/>
        <end position="554"/>
    </location>
</feature>
<feature type="compositionally biased region" description="Basic and acidic residues" evidence="1">
    <location>
        <begin position="190"/>
        <end position="208"/>
    </location>
</feature>
<dbReference type="InterPro" id="IPR000261">
    <property type="entry name" value="EH_dom"/>
</dbReference>
<dbReference type="AlphaFoldDB" id="A0AAV5S3B5"/>
<evidence type="ECO:0000256" key="1">
    <source>
        <dbReference type="SAM" id="MobiDB-lite"/>
    </source>
</evidence>
<evidence type="ECO:0000313" key="4">
    <source>
        <dbReference type="Proteomes" id="UP001377567"/>
    </source>
</evidence>
<proteinExistence type="predicted"/>
<feature type="compositionally biased region" description="Polar residues" evidence="1">
    <location>
        <begin position="295"/>
        <end position="304"/>
    </location>
</feature>
<feature type="region of interest" description="Disordered" evidence="1">
    <location>
        <begin position="226"/>
        <end position="265"/>
    </location>
</feature>
<accession>A0AAV5S3B5</accession>
<feature type="compositionally biased region" description="Low complexity" evidence="1">
    <location>
        <begin position="176"/>
        <end position="185"/>
    </location>
</feature>
<comment type="caution">
    <text evidence="3">The sequence shown here is derived from an EMBL/GenBank/DDBJ whole genome shotgun (WGS) entry which is preliminary data.</text>
</comment>
<feature type="region of interest" description="Disordered" evidence="1">
    <location>
        <begin position="38"/>
        <end position="130"/>
    </location>
</feature>
<feature type="domain" description="EH" evidence="2">
    <location>
        <begin position="631"/>
        <end position="709"/>
    </location>
</feature>
<dbReference type="Proteomes" id="UP001377567">
    <property type="component" value="Unassembled WGS sequence"/>
</dbReference>
<feature type="compositionally biased region" description="Basic residues" evidence="1">
    <location>
        <begin position="308"/>
        <end position="323"/>
    </location>
</feature>
<evidence type="ECO:0000313" key="3">
    <source>
        <dbReference type="EMBL" id="GMM58200.1"/>
    </source>
</evidence>
<name>A0AAV5S3B5_MAUHU</name>
<protein>
    <recommendedName>
        <fullName evidence="2">EH domain-containing protein</fullName>
    </recommendedName>
</protein>
<dbReference type="CDD" id="cd00052">
    <property type="entry name" value="EH"/>
    <property type="match status" value="1"/>
</dbReference>
<gene>
    <name evidence="3" type="ORF">DAKH74_048160</name>
</gene>
<dbReference type="InterPro" id="IPR011992">
    <property type="entry name" value="EF-hand-dom_pair"/>
</dbReference>
<feature type="compositionally biased region" description="Acidic residues" evidence="1">
    <location>
        <begin position="525"/>
        <end position="536"/>
    </location>
</feature>